<evidence type="ECO:0000256" key="1">
    <source>
        <dbReference type="ARBA" id="ARBA00022729"/>
    </source>
</evidence>
<evidence type="ECO:0000259" key="7">
    <source>
        <dbReference type="PROSITE" id="PS50835"/>
    </source>
</evidence>
<keyword evidence="5" id="KW-0812">Transmembrane</keyword>
<dbReference type="InterPro" id="IPR003598">
    <property type="entry name" value="Ig_sub2"/>
</dbReference>
<organism evidence="8 9">
    <name type="scientific">Silurus meridionalis</name>
    <name type="common">Southern catfish</name>
    <name type="synonym">Silurus soldatovi meridionalis</name>
    <dbReference type="NCBI Taxonomy" id="175797"/>
    <lineage>
        <taxon>Eukaryota</taxon>
        <taxon>Metazoa</taxon>
        <taxon>Chordata</taxon>
        <taxon>Craniata</taxon>
        <taxon>Vertebrata</taxon>
        <taxon>Euteleostomi</taxon>
        <taxon>Actinopterygii</taxon>
        <taxon>Neopterygii</taxon>
        <taxon>Teleostei</taxon>
        <taxon>Ostariophysi</taxon>
        <taxon>Siluriformes</taxon>
        <taxon>Siluridae</taxon>
        <taxon>Silurus</taxon>
    </lineage>
</organism>
<keyword evidence="2" id="KW-1015">Disulfide bond</keyword>
<dbReference type="Gene3D" id="2.60.40.10">
    <property type="entry name" value="Immunoglobulins"/>
    <property type="match status" value="7"/>
</dbReference>
<keyword evidence="1 6" id="KW-0732">Signal</keyword>
<feature type="domain" description="Ig-like" evidence="7">
    <location>
        <begin position="300"/>
        <end position="390"/>
    </location>
</feature>
<protein>
    <recommendedName>
        <fullName evidence="7">Ig-like domain-containing protein</fullName>
    </recommendedName>
</protein>
<dbReference type="InterPro" id="IPR003599">
    <property type="entry name" value="Ig_sub"/>
</dbReference>
<feature type="transmembrane region" description="Helical" evidence="5">
    <location>
        <begin position="653"/>
        <end position="671"/>
    </location>
</feature>
<dbReference type="OrthoDB" id="6159398at2759"/>
<reference evidence="8" key="1">
    <citation type="submission" date="2020-08" db="EMBL/GenBank/DDBJ databases">
        <title>Chromosome-level assembly of Southern catfish (Silurus meridionalis) provides insights into visual adaptation to the nocturnal and benthic lifestyles.</title>
        <authorList>
            <person name="Zhang Y."/>
            <person name="Wang D."/>
            <person name="Peng Z."/>
        </authorList>
    </citation>
    <scope>NUCLEOTIDE SEQUENCE</scope>
    <source>
        <strain evidence="8">SWU-2019-XX</strain>
        <tissue evidence="8">Muscle</tissue>
    </source>
</reference>
<feature type="signal peptide" evidence="6">
    <location>
        <begin position="1"/>
        <end position="22"/>
    </location>
</feature>
<dbReference type="PROSITE" id="PS50835">
    <property type="entry name" value="IG_LIKE"/>
    <property type="match status" value="6"/>
</dbReference>
<feature type="domain" description="Ig-like" evidence="7">
    <location>
        <begin position="393"/>
        <end position="472"/>
    </location>
</feature>
<dbReference type="Pfam" id="PF07679">
    <property type="entry name" value="I-set"/>
    <property type="match status" value="1"/>
</dbReference>
<proteinExistence type="predicted"/>
<dbReference type="SUPFAM" id="SSF48726">
    <property type="entry name" value="Immunoglobulin"/>
    <property type="match status" value="6"/>
</dbReference>
<keyword evidence="9" id="KW-1185">Reference proteome</keyword>
<name>A0A8T0BPJ9_SILME</name>
<gene>
    <name evidence="8" type="ORF">HF521_017330</name>
</gene>
<evidence type="ECO:0000313" key="8">
    <source>
        <dbReference type="EMBL" id="KAF7708273.1"/>
    </source>
</evidence>
<evidence type="ECO:0000256" key="2">
    <source>
        <dbReference type="ARBA" id="ARBA00023157"/>
    </source>
</evidence>
<dbReference type="Pfam" id="PF13895">
    <property type="entry name" value="Ig_2"/>
    <property type="match status" value="1"/>
</dbReference>
<keyword evidence="5" id="KW-0472">Membrane</keyword>
<evidence type="ECO:0000313" key="9">
    <source>
        <dbReference type="Proteomes" id="UP000606274"/>
    </source>
</evidence>
<keyword evidence="3" id="KW-0325">Glycoprotein</keyword>
<sequence>MESKCSCFFAVIFTIYITGVSSLTVIPSANPLAVGGNVTLTLNPHINISAGGWLLDGNILVFWYPGMFIVSDSYKGRVAFNTSTSQFSLYSVQVTDSGVYALQGMSPTVNAELRLSVQEPITNVSLTVSKTNLVEFNDSVTFTCSARGTALAFSWFNGSSQVTAANAQLISNGSGLIISNVSRYDSGPFSCYVVNGISNGTSKIISLDVSYGPSNLAMAINPNTMKYISGSNITLSCSCESKPAALFQWSYNGVSLNITSPTFQLSKATKNHTGAYACSAQNTVTFQYAIVTKLINIIDPIFSASVVPVGEPPIFNNSFALSCDIKGLVDSVYWIKDGIHLFSDSIHSLSNQNNTLTFNQLSLSDNGKYQCLASNAVSNMTSMAYSLLVNYGPWSTKISGPIIAEVGSNVTLNCSASSQPSSQYSWFFQGSKAGQGSVYQPDISSLNSSGEYTCLAYNNITKRNSSATWNLTVIVGISSVVVTPSTLIPLASRNMQLFCNVTGFFTSIQWLKDNQPLNTTVTRSIYMNDTSVDFHPLQIADDGFYQCVATNTFRSHSSQPYRLLVNYGPIDLTIAVDVKATIVLKCSAKSQPPSVYHWLFNNTVIKEDAMLVLNLMSPLGNNYTCVARNPLTNDTSFSSYVISERDAVASVQMSMLLTVMCALVHLVLMFMKPF</sequence>
<dbReference type="SMART" id="SM00408">
    <property type="entry name" value="IGc2"/>
    <property type="match status" value="6"/>
</dbReference>
<keyword evidence="5" id="KW-1133">Transmembrane helix</keyword>
<dbReference type="PANTHER" id="PTHR44337:SF20">
    <property type="entry name" value="CARCINOEMBRYONIC ANTIGEN-RELATED CELL ADHESION MOLECULE 5-RELATED"/>
    <property type="match status" value="1"/>
</dbReference>
<feature type="domain" description="Ig-like" evidence="7">
    <location>
        <begin position="120"/>
        <end position="210"/>
    </location>
</feature>
<evidence type="ECO:0000256" key="6">
    <source>
        <dbReference type="SAM" id="SignalP"/>
    </source>
</evidence>
<dbReference type="InterPro" id="IPR013783">
    <property type="entry name" value="Ig-like_fold"/>
</dbReference>
<comment type="caution">
    <text evidence="8">The sequence shown here is derived from an EMBL/GenBank/DDBJ whole genome shotgun (WGS) entry which is preliminary data.</text>
</comment>
<feature type="chain" id="PRO_5035943072" description="Ig-like domain-containing protein" evidence="6">
    <location>
        <begin position="23"/>
        <end position="674"/>
    </location>
</feature>
<accession>A0A8T0BPJ9</accession>
<evidence type="ECO:0000256" key="5">
    <source>
        <dbReference type="SAM" id="Phobius"/>
    </source>
</evidence>
<dbReference type="CDD" id="cd00096">
    <property type="entry name" value="Ig"/>
    <property type="match status" value="1"/>
</dbReference>
<dbReference type="AlphaFoldDB" id="A0A8T0BPJ9"/>
<evidence type="ECO:0000256" key="4">
    <source>
        <dbReference type="ARBA" id="ARBA00023319"/>
    </source>
</evidence>
<dbReference type="Proteomes" id="UP000606274">
    <property type="component" value="Unassembled WGS sequence"/>
</dbReference>
<keyword evidence="4" id="KW-0393">Immunoglobulin domain</keyword>
<feature type="domain" description="Ig-like" evidence="7">
    <location>
        <begin position="478"/>
        <end position="566"/>
    </location>
</feature>
<dbReference type="Pfam" id="PF13927">
    <property type="entry name" value="Ig_3"/>
    <property type="match status" value="4"/>
</dbReference>
<dbReference type="EMBL" id="JABFDY010000004">
    <property type="protein sequence ID" value="KAF7708273.1"/>
    <property type="molecule type" value="Genomic_DNA"/>
</dbReference>
<dbReference type="InterPro" id="IPR013098">
    <property type="entry name" value="Ig_I-set"/>
</dbReference>
<dbReference type="InterPro" id="IPR052598">
    <property type="entry name" value="IgSF_CEA-related"/>
</dbReference>
<feature type="domain" description="Ig-like" evidence="7">
    <location>
        <begin position="213"/>
        <end position="292"/>
    </location>
</feature>
<dbReference type="InterPro" id="IPR007110">
    <property type="entry name" value="Ig-like_dom"/>
</dbReference>
<evidence type="ECO:0000256" key="3">
    <source>
        <dbReference type="ARBA" id="ARBA00023180"/>
    </source>
</evidence>
<dbReference type="SMART" id="SM00409">
    <property type="entry name" value="IG"/>
    <property type="match status" value="7"/>
</dbReference>
<dbReference type="InterPro" id="IPR036179">
    <property type="entry name" value="Ig-like_dom_sf"/>
</dbReference>
<dbReference type="PANTHER" id="PTHR44337">
    <property type="entry name" value="CARCINOEMBRYONIC ANTIGEN-RELATED CELL ADHESION MOLECULE 8"/>
    <property type="match status" value="1"/>
</dbReference>
<feature type="domain" description="Ig-like" evidence="7">
    <location>
        <begin position="569"/>
        <end position="643"/>
    </location>
</feature>